<evidence type="ECO:0000256" key="2">
    <source>
        <dbReference type="ARBA" id="ARBA00023136"/>
    </source>
</evidence>
<keyword evidence="1 4" id="KW-0732">Signal</keyword>
<dbReference type="GO" id="GO:0015920">
    <property type="term" value="P:lipopolysaccharide transport"/>
    <property type="evidence" value="ECO:0007669"/>
    <property type="project" value="InterPro"/>
</dbReference>
<accession>K2KHL0</accession>
<dbReference type="HAMAP" id="MF_01411">
    <property type="entry name" value="LPS_assembly_LptD"/>
    <property type="match status" value="1"/>
</dbReference>
<keyword evidence="2 4" id="KW-0472">Membrane</keyword>
<organism evidence="7 8">
    <name type="scientific">Idiomarina xiamenensis 10-D-4</name>
    <dbReference type="NCBI Taxonomy" id="740709"/>
    <lineage>
        <taxon>Bacteria</taxon>
        <taxon>Pseudomonadati</taxon>
        <taxon>Pseudomonadota</taxon>
        <taxon>Gammaproteobacteria</taxon>
        <taxon>Alteromonadales</taxon>
        <taxon>Idiomarinaceae</taxon>
        <taxon>Idiomarina</taxon>
    </lineage>
</organism>
<dbReference type="Pfam" id="PF03968">
    <property type="entry name" value="LptD_N"/>
    <property type="match status" value="1"/>
</dbReference>
<feature type="chain" id="PRO_5009015949" description="LPS-assembly protein LptD" evidence="4">
    <location>
        <begin position="21"/>
        <end position="759"/>
    </location>
</feature>
<gene>
    <name evidence="4" type="primary">lptD</name>
    <name evidence="7" type="ORF">A10D4_00240</name>
</gene>
<comment type="subcellular location">
    <subcellularLocation>
        <location evidence="4">Cell outer membrane</location>
    </subcellularLocation>
</comment>
<sequence length="759" mass="86978" precursor="true">MRLNPIASFLLLAGVGSVGHAETLTEQNVNRTEGGVCPVRTTPTLTLAPFPDLQPGTVGARADNVDVSYDQSVAHYRGNVELEYDGRRLLTQHATLNRDTGQIDAPGETTFTDGYVFVTSANFSLNANDNVAVLGSSAYQFSQQNARGEAQSLTLTETSVDLADATFTTCPADDPVWQLSAGEIRMNKDEGWGEAWHAKFELFGVPVLYVPYFNFPITDERKTGFLYPTFGSSSNNGFEVETPYYINIAPNMDATITPHYMSQRGLQLGGEYRYLSAEHQGQLNLEYLDDDKSLDSVNSRYLWHVEHEANWSQHWRGYVNATDISDDNYLNDFGSDFAGRADTHLYRHAQLDYSENDWNAQLRFEDYELIGQYRSPFRTIPQISVNYQPFVNDGLSYSFASQLSHFRNQDNSDEYATRLHVEPGFSYRVEQPAYDWIAEASYLVTRYQQQSPNENISDSVTRALPQLRFHGRLNFDRFFEHDGENYRQSLQPQIQYLFVPYEDQSDIGIYDTTLMQEDYYGLFRARRFSGLDRIAEANQITIGASTGIFNQHEQELMRFSLGQIFYLEDSRTRLLEDDSSAITSTNSELAAEASFYLGQRWSFSSAIQYDTELNLTRKSQTALEYRKDENNLFQVNHRVVTNLIGDNIEQVGMQGVWSLNNRWQVASNWYYDLSHKRTNDAIIGLQYSSCCWAVRFSAYRRINRNFEYMQNIGMLNQPEFDNGYSIQFMIRGLGGDNNSLLDMLQKSLFGYRRPFYLSN</sequence>
<dbReference type="AlphaFoldDB" id="K2KHL0"/>
<keyword evidence="3 4" id="KW-0998">Cell outer membrane</keyword>
<reference evidence="7 8" key="1">
    <citation type="journal article" date="2012" name="J. Bacteriol.">
        <title>Genome Sequence of Idiomarina xiamenensis Type Strain 10-D-4.</title>
        <authorList>
            <person name="Lai Q."/>
            <person name="Wang L."/>
            <person name="Wang W."/>
            <person name="Shao Z."/>
        </authorList>
    </citation>
    <scope>NUCLEOTIDE SEQUENCE [LARGE SCALE GENOMIC DNA]</scope>
    <source>
        <strain evidence="7 8">10-D-4</strain>
    </source>
</reference>
<feature type="domain" description="Organic solvent tolerance-like N-terminal" evidence="5">
    <location>
        <begin position="62"/>
        <end position="191"/>
    </location>
</feature>
<dbReference type="InterPro" id="IPR020889">
    <property type="entry name" value="LipoPS_assembly_LptD"/>
</dbReference>
<comment type="caution">
    <text evidence="7">The sequence shown here is derived from an EMBL/GenBank/DDBJ whole genome shotgun (WGS) entry which is preliminary data.</text>
</comment>
<dbReference type="PANTHER" id="PTHR30189:SF1">
    <property type="entry name" value="LPS-ASSEMBLY PROTEIN LPTD"/>
    <property type="match status" value="1"/>
</dbReference>
<dbReference type="GO" id="GO:1990351">
    <property type="term" value="C:transporter complex"/>
    <property type="evidence" value="ECO:0007669"/>
    <property type="project" value="TreeGrafter"/>
</dbReference>
<comment type="subunit">
    <text evidence="4">Component of the lipopolysaccharide transport and assembly complex. Interacts with LptE and LptA.</text>
</comment>
<dbReference type="Proteomes" id="UP000014115">
    <property type="component" value="Unassembled WGS sequence"/>
</dbReference>
<dbReference type="OrthoDB" id="9760225at2"/>
<dbReference type="PATRIC" id="fig|740709.3.peg.48"/>
<evidence type="ECO:0000313" key="8">
    <source>
        <dbReference type="Proteomes" id="UP000014115"/>
    </source>
</evidence>
<feature type="signal peptide" evidence="4">
    <location>
        <begin position="1"/>
        <end position="20"/>
    </location>
</feature>
<evidence type="ECO:0000259" key="5">
    <source>
        <dbReference type="Pfam" id="PF03968"/>
    </source>
</evidence>
<keyword evidence="8" id="KW-1185">Reference proteome</keyword>
<dbReference type="Pfam" id="PF04453">
    <property type="entry name" value="LptD"/>
    <property type="match status" value="1"/>
</dbReference>
<dbReference type="InterPro" id="IPR050218">
    <property type="entry name" value="LptD"/>
</dbReference>
<dbReference type="GO" id="GO:0043165">
    <property type="term" value="P:Gram-negative-bacterium-type cell outer membrane assembly"/>
    <property type="evidence" value="ECO:0007669"/>
    <property type="project" value="UniProtKB-UniRule"/>
</dbReference>
<evidence type="ECO:0000256" key="3">
    <source>
        <dbReference type="ARBA" id="ARBA00023237"/>
    </source>
</evidence>
<dbReference type="GO" id="GO:0009279">
    <property type="term" value="C:cell outer membrane"/>
    <property type="evidence" value="ECO:0007669"/>
    <property type="project" value="UniProtKB-SubCell"/>
</dbReference>
<dbReference type="PANTHER" id="PTHR30189">
    <property type="entry name" value="LPS-ASSEMBLY PROTEIN"/>
    <property type="match status" value="1"/>
</dbReference>
<evidence type="ECO:0000259" key="6">
    <source>
        <dbReference type="Pfam" id="PF04453"/>
    </source>
</evidence>
<dbReference type="InterPro" id="IPR007543">
    <property type="entry name" value="LptD_C"/>
</dbReference>
<name>K2KHL0_9GAMM</name>
<comment type="caution">
    <text evidence="4">Lacks conserved residue(s) required for the propagation of feature annotation.</text>
</comment>
<dbReference type="eggNOG" id="COG1452">
    <property type="taxonomic scope" value="Bacteria"/>
</dbReference>
<dbReference type="EMBL" id="AMRG01000001">
    <property type="protein sequence ID" value="EKE87478.1"/>
    <property type="molecule type" value="Genomic_DNA"/>
</dbReference>
<dbReference type="STRING" id="740709.A10D4_00240"/>
<evidence type="ECO:0000313" key="7">
    <source>
        <dbReference type="EMBL" id="EKE87478.1"/>
    </source>
</evidence>
<dbReference type="RefSeq" id="WP_008486968.1">
    <property type="nucleotide sequence ID" value="NZ_AMRG01000001.1"/>
</dbReference>
<comment type="function">
    <text evidence="4">Together with LptE, is involved in the assembly of lipopolysaccharide (LPS) at the surface of the outer membrane.</text>
</comment>
<proteinExistence type="inferred from homology"/>
<evidence type="ECO:0000256" key="4">
    <source>
        <dbReference type="HAMAP-Rule" id="MF_01411"/>
    </source>
</evidence>
<comment type="similarity">
    <text evidence="4">Belongs to the LptD family.</text>
</comment>
<protein>
    <recommendedName>
        <fullName evidence="4">LPS-assembly protein LptD</fullName>
    </recommendedName>
</protein>
<feature type="domain" description="LptD C-terminal" evidence="6">
    <location>
        <begin position="299"/>
        <end position="663"/>
    </location>
</feature>
<evidence type="ECO:0000256" key="1">
    <source>
        <dbReference type="ARBA" id="ARBA00022729"/>
    </source>
</evidence>
<dbReference type="InterPro" id="IPR005653">
    <property type="entry name" value="OstA-like_N"/>
</dbReference>